<feature type="region of interest" description="Disordered" evidence="4">
    <location>
        <begin position="110"/>
        <end position="130"/>
    </location>
</feature>
<keyword evidence="1" id="KW-0479">Metal-binding</keyword>
<evidence type="ECO:0000256" key="4">
    <source>
        <dbReference type="SAM" id="MobiDB-lite"/>
    </source>
</evidence>
<evidence type="ECO:0000256" key="1">
    <source>
        <dbReference type="ARBA" id="ARBA00022723"/>
    </source>
</evidence>
<dbReference type="GO" id="GO:0005737">
    <property type="term" value="C:cytoplasm"/>
    <property type="evidence" value="ECO:0007669"/>
    <property type="project" value="TreeGrafter"/>
</dbReference>
<dbReference type="Proteomes" id="UP000050795">
    <property type="component" value="Unassembled WGS sequence"/>
</dbReference>
<proteinExistence type="predicted"/>
<reference evidence="6" key="1">
    <citation type="submission" date="2022-06" db="EMBL/GenBank/DDBJ databases">
        <authorList>
            <person name="Berger JAMES D."/>
            <person name="Berger JAMES D."/>
        </authorList>
    </citation>
    <scope>NUCLEOTIDE SEQUENCE [LARGE SCALE GENOMIC DNA]</scope>
</reference>
<dbReference type="GO" id="GO:0008270">
    <property type="term" value="F:zinc ion binding"/>
    <property type="evidence" value="ECO:0007669"/>
    <property type="project" value="UniProtKB-KW"/>
</dbReference>
<dbReference type="WBParaSite" id="TREG1_49480.1">
    <property type="protein sequence ID" value="TREG1_49480.1"/>
    <property type="gene ID" value="TREG1_49480"/>
</dbReference>
<protein>
    <recommendedName>
        <fullName evidence="5">AN1-type domain-containing protein</fullName>
    </recommendedName>
</protein>
<dbReference type="AlphaFoldDB" id="A0AA85JS30"/>
<dbReference type="Pfam" id="PF01428">
    <property type="entry name" value="zf-AN1"/>
    <property type="match status" value="1"/>
</dbReference>
<keyword evidence="3" id="KW-0862">Zinc</keyword>
<evidence type="ECO:0000313" key="6">
    <source>
        <dbReference type="Proteomes" id="UP000050795"/>
    </source>
</evidence>
<keyword evidence="2" id="KW-0863">Zinc-finger</keyword>
<evidence type="ECO:0000313" key="7">
    <source>
        <dbReference type="WBParaSite" id="TREG1_49480.1"/>
    </source>
</evidence>
<dbReference type="PANTHER" id="PTHR14677">
    <property type="entry name" value="ARSENITE INDUCUBLE RNA ASSOCIATED PROTEIN AIP-1-RELATED"/>
    <property type="match status" value="1"/>
</dbReference>
<evidence type="ECO:0000256" key="2">
    <source>
        <dbReference type="ARBA" id="ARBA00022771"/>
    </source>
</evidence>
<organism evidence="6 7">
    <name type="scientific">Trichobilharzia regenti</name>
    <name type="common">Nasal bird schistosome</name>
    <dbReference type="NCBI Taxonomy" id="157069"/>
    <lineage>
        <taxon>Eukaryota</taxon>
        <taxon>Metazoa</taxon>
        <taxon>Spiralia</taxon>
        <taxon>Lophotrochozoa</taxon>
        <taxon>Platyhelminthes</taxon>
        <taxon>Trematoda</taxon>
        <taxon>Digenea</taxon>
        <taxon>Strigeidida</taxon>
        <taxon>Schistosomatoidea</taxon>
        <taxon>Schistosomatidae</taxon>
        <taxon>Trichobilharzia</taxon>
    </lineage>
</organism>
<dbReference type="PANTHER" id="PTHR14677:SF20">
    <property type="entry name" value="ZINC FINGER AN1-TYPE CONTAINING 2A-RELATED"/>
    <property type="match status" value="1"/>
</dbReference>
<dbReference type="Gene3D" id="4.10.1110.10">
    <property type="entry name" value="AN1-like Zinc finger"/>
    <property type="match status" value="1"/>
</dbReference>
<dbReference type="InterPro" id="IPR000058">
    <property type="entry name" value="Znf_AN1"/>
</dbReference>
<evidence type="ECO:0000256" key="3">
    <source>
        <dbReference type="ARBA" id="ARBA00022833"/>
    </source>
</evidence>
<dbReference type="SUPFAM" id="SSF118310">
    <property type="entry name" value="AN1-like Zinc finger"/>
    <property type="match status" value="1"/>
</dbReference>
<reference evidence="7" key="2">
    <citation type="submission" date="2023-11" db="UniProtKB">
        <authorList>
            <consortium name="WormBaseParasite"/>
        </authorList>
    </citation>
    <scope>IDENTIFICATION</scope>
</reference>
<accession>A0AA85JS30</accession>
<dbReference type="InterPro" id="IPR035896">
    <property type="entry name" value="AN1-like_Znf"/>
</dbReference>
<keyword evidence="6" id="KW-1185">Reference proteome</keyword>
<sequence>MTELNIGANCSQEDCKRLDFLPINFELCSRIFCMTHSSLTAHNCPISNPSYPEESISHRQYHDTDNGEDNTVIHKQKEVHECPFLESNQKDKGQSAKAVVVDRAALNAISHTPIGNKPKESTTTKPLSDRARAAKAKLILLRAEMEALPGGKHPRDILE</sequence>
<feature type="compositionally biased region" description="Basic and acidic residues" evidence="4">
    <location>
        <begin position="117"/>
        <end position="130"/>
    </location>
</feature>
<name>A0AA85JS30_TRIRE</name>
<evidence type="ECO:0000259" key="5">
    <source>
        <dbReference type="Pfam" id="PF01428"/>
    </source>
</evidence>
<feature type="domain" description="AN1-type" evidence="5">
    <location>
        <begin position="10"/>
        <end position="45"/>
    </location>
</feature>